<organism evidence="2 5">
    <name type="scientific">Adineta steineri</name>
    <dbReference type="NCBI Taxonomy" id="433720"/>
    <lineage>
        <taxon>Eukaryota</taxon>
        <taxon>Metazoa</taxon>
        <taxon>Spiralia</taxon>
        <taxon>Gnathifera</taxon>
        <taxon>Rotifera</taxon>
        <taxon>Eurotatoria</taxon>
        <taxon>Bdelloidea</taxon>
        <taxon>Adinetida</taxon>
        <taxon>Adinetidae</taxon>
        <taxon>Adineta</taxon>
    </lineage>
</organism>
<keyword evidence="4" id="KW-1185">Reference proteome</keyword>
<feature type="non-terminal residue" evidence="2">
    <location>
        <position position="21"/>
    </location>
</feature>
<evidence type="ECO:0000313" key="4">
    <source>
        <dbReference type="Proteomes" id="UP000663832"/>
    </source>
</evidence>
<reference evidence="2" key="1">
    <citation type="submission" date="2021-02" db="EMBL/GenBank/DDBJ databases">
        <authorList>
            <person name="Nowell W R."/>
        </authorList>
    </citation>
    <scope>NUCLEOTIDE SEQUENCE</scope>
</reference>
<sequence>MAGACGRSNRSQSKAMIFAPG</sequence>
<dbReference type="AlphaFoldDB" id="A0A815J581"/>
<feature type="region of interest" description="Disordered" evidence="1">
    <location>
        <begin position="1"/>
        <end position="21"/>
    </location>
</feature>
<evidence type="ECO:0000313" key="5">
    <source>
        <dbReference type="Proteomes" id="UP000663877"/>
    </source>
</evidence>
<protein>
    <submittedName>
        <fullName evidence="2">Uncharacterized protein</fullName>
    </submittedName>
</protein>
<dbReference type="EMBL" id="CAJNOI010001030">
    <property type="protein sequence ID" value="CAF1374692.1"/>
    <property type="molecule type" value="Genomic_DNA"/>
</dbReference>
<proteinExistence type="predicted"/>
<dbReference type="Proteomes" id="UP000663877">
    <property type="component" value="Unassembled WGS sequence"/>
</dbReference>
<comment type="caution">
    <text evidence="2">The sequence shown here is derived from an EMBL/GenBank/DDBJ whole genome shotgun (WGS) entry which is preliminary data.</text>
</comment>
<dbReference type="Proteomes" id="UP000663832">
    <property type="component" value="Unassembled WGS sequence"/>
</dbReference>
<name>A0A815J581_9BILA</name>
<evidence type="ECO:0000313" key="3">
    <source>
        <dbReference type="EMBL" id="CAF1605184.1"/>
    </source>
</evidence>
<accession>A0A815J581</accession>
<evidence type="ECO:0000256" key="1">
    <source>
        <dbReference type="SAM" id="MobiDB-lite"/>
    </source>
</evidence>
<gene>
    <name evidence="2" type="ORF">BJG266_LOCUS36225</name>
    <name evidence="3" type="ORF">QVE165_LOCUS53222</name>
</gene>
<evidence type="ECO:0000313" key="2">
    <source>
        <dbReference type="EMBL" id="CAF1374692.1"/>
    </source>
</evidence>
<dbReference type="EMBL" id="CAJNOM010001374">
    <property type="protein sequence ID" value="CAF1605184.1"/>
    <property type="molecule type" value="Genomic_DNA"/>
</dbReference>